<evidence type="ECO:0008006" key="5">
    <source>
        <dbReference type="Google" id="ProtNLM"/>
    </source>
</evidence>
<organism evidence="3 4">
    <name type="scientific">Blomia tropicalis</name>
    <name type="common">Mite</name>
    <dbReference type="NCBI Taxonomy" id="40697"/>
    <lineage>
        <taxon>Eukaryota</taxon>
        <taxon>Metazoa</taxon>
        <taxon>Ecdysozoa</taxon>
        <taxon>Arthropoda</taxon>
        <taxon>Chelicerata</taxon>
        <taxon>Arachnida</taxon>
        <taxon>Acari</taxon>
        <taxon>Acariformes</taxon>
        <taxon>Sarcoptiformes</taxon>
        <taxon>Astigmata</taxon>
        <taxon>Glycyphagoidea</taxon>
        <taxon>Echimyopodidae</taxon>
        <taxon>Blomia</taxon>
    </lineage>
</organism>
<evidence type="ECO:0000256" key="1">
    <source>
        <dbReference type="SAM" id="MobiDB-lite"/>
    </source>
</evidence>
<gene>
    <name evidence="3" type="ORF">RDWZM_001227</name>
</gene>
<comment type="caution">
    <text evidence="3">The sequence shown here is derived from an EMBL/GenBank/DDBJ whole genome shotgun (WGS) entry which is preliminary data.</text>
</comment>
<feature type="transmembrane region" description="Helical" evidence="2">
    <location>
        <begin position="274"/>
        <end position="294"/>
    </location>
</feature>
<evidence type="ECO:0000256" key="2">
    <source>
        <dbReference type="SAM" id="Phobius"/>
    </source>
</evidence>
<proteinExistence type="predicted"/>
<keyword evidence="4" id="KW-1185">Reference proteome</keyword>
<feature type="region of interest" description="Disordered" evidence="1">
    <location>
        <begin position="369"/>
        <end position="405"/>
    </location>
</feature>
<dbReference type="AlphaFoldDB" id="A0A9Q0MBU4"/>
<protein>
    <recommendedName>
        <fullName evidence="5">EB domain-containing protein</fullName>
    </recommendedName>
</protein>
<keyword evidence="2" id="KW-0472">Membrane</keyword>
<evidence type="ECO:0000313" key="4">
    <source>
        <dbReference type="Proteomes" id="UP001142055"/>
    </source>
</evidence>
<dbReference type="Proteomes" id="UP001142055">
    <property type="component" value="Chromosome 1"/>
</dbReference>
<evidence type="ECO:0000313" key="3">
    <source>
        <dbReference type="EMBL" id="KAJ6222682.1"/>
    </source>
</evidence>
<sequence length="405" mass="45900">MIHKIQQTVRPTTTITTATTTSTAIIITTTILMVFVELSHCRIDDQTNTKYLNVKCDFERIPGGGCELRESICSLHRCVCKPDYPINIADRLCIARLKSVWESCTYSQECQAGSYCASNGVNHTNHCQCKSGHAYSARLRQCVRGLKGSTCRNDSECTGMNEFCSLYNCDCKVGYEWYSTDELCYQKSKYGEQCDAPINCKMHDEFSDCDSQSRRCVCGQFLSRRYILDELTHKCVSCPLERYHNDTNTCLPEKMTVEYSLLDRSSMERDSHQYMYILLSMSPFVVFGLIGYIYRYVNATTSLTDLNHRMFDPEQMLATLGTSTNLRMRPIFGQDDYCLQIDLDGNPVNRSTDTTIALICSPMITPHSQPLPDPPPLYEETSGSGPGHSSIWQDLPPSYEEAVNQ</sequence>
<accession>A0A9Q0MBU4</accession>
<keyword evidence="2" id="KW-1133">Transmembrane helix</keyword>
<dbReference type="EMBL" id="JAPWDV010000001">
    <property type="protein sequence ID" value="KAJ6222682.1"/>
    <property type="molecule type" value="Genomic_DNA"/>
</dbReference>
<reference evidence="3" key="1">
    <citation type="submission" date="2022-12" db="EMBL/GenBank/DDBJ databases">
        <title>Genome assemblies of Blomia tropicalis.</title>
        <authorList>
            <person name="Cui Y."/>
        </authorList>
    </citation>
    <scope>NUCLEOTIDE SEQUENCE</scope>
    <source>
        <tissue evidence="3">Adult mites</tissue>
    </source>
</reference>
<keyword evidence="2" id="KW-0812">Transmembrane</keyword>
<name>A0A9Q0MBU4_BLOTA</name>